<protein>
    <recommendedName>
        <fullName evidence="8">Mitochondrial carrier protein</fullName>
    </recommendedName>
</protein>
<evidence type="ECO:0008006" key="8">
    <source>
        <dbReference type="Google" id="ProtNLM"/>
    </source>
</evidence>
<dbReference type="AlphaFoldDB" id="D8LI24"/>
<feature type="compositionally biased region" description="Low complexity" evidence="4">
    <location>
        <begin position="455"/>
        <end position="475"/>
    </location>
</feature>
<accession>D8LI24</accession>
<feature type="region of interest" description="Disordered" evidence="4">
    <location>
        <begin position="442"/>
        <end position="475"/>
    </location>
</feature>
<dbReference type="EMBL" id="FN648378">
    <property type="protein sequence ID" value="CBN79360.1"/>
    <property type="molecule type" value="Genomic_DNA"/>
</dbReference>
<gene>
    <name evidence="6" type="ORF">Esi_0201_0025</name>
</gene>
<evidence type="ECO:0000256" key="2">
    <source>
        <dbReference type="ARBA" id="ARBA00022692"/>
    </source>
</evidence>
<name>D8LI24_ECTSI</name>
<dbReference type="OrthoDB" id="409948at2759"/>
<dbReference type="Gene3D" id="1.50.40.10">
    <property type="entry name" value="Mitochondrial carrier domain"/>
    <property type="match status" value="1"/>
</dbReference>
<keyword evidence="2" id="KW-0812">Transmembrane</keyword>
<dbReference type="GO" id="GO:0016020">
    <property type="term" value="C:membrane"/>
    <property type="evidence" value="ECO:0007669"/>
    <property type="project" value="UniProtKB-SubCell"/>
</dbReference>
<keyword evidence="5" id="KW-0732">Signal</keyword>
<evidence type="ECO:0000313" key="6">
    <source>
        <dbReference type="EMBL" id="CBN79360.1"/>
    </source>
</evidence>
<dbReference type="InterPro" id="IPR023395">
    <property type="entry name" value="MCP_dom_sf"/>
</dbReference>
<dbReference type="PANTHER" id="PTHR47567">
    <property type="entry name" value="MITOCHONDRIAL SUBSTRATE/SOLUTE CARRIER"/>
    <property type="match status" value="1"/>
</dbReference>
<dbReference type="InParanoid" id="D8LI24"/>
<reference evidence="6 7" key="1">
    <citation type="journal article" date="2010" name="Nature">
        <title>The Ectocarpus genome and the independent evolution of multicellularity in brown algae.</title>
        <authorList>
            <person name="Cock J.M."/>
            <person name="Sterck L."/>
            <person name="Rouze P."/>
            <person name="Scornet D."/>
            <person name="Allen A.E."/>
            <person name="Amoutzias G."/>
            <person name="Anthouard V."/>
            <person name="Artiguenave F."/>
            <person name="Aury J.M."/>
            <person name="Badger J.H."/>
            <person name="Beszteri B."/>
            <person name="Billiau K."/>
            <person name="Bonnet E."/>
            <person name="Bothwell J.H."/>
            <person name="Bowler C."/>
            <person name="Boyen C."/>
            <person name="Brownlee C."/>
            <person name="Carrano C.J."/>
            <person name="Charrier B."/>
            <person name="Cho G.Y."/>
            <person name="Coelho S.M."/>
            <person name="Collen J."/>
            <person name="Corre E."/>
            <person name="Da Silva C."/>
            <person name="Delage L."/>
            <person name="Delaroque N."/>
            <person name="Dittami S.M."/>
            <person name="Doulbeau S."/>
            <person name="Elias M."/>
            <person name="Farnham G."/>
            <person name="Gachon C.M."/>
            <person name="Gschloessl B."/>
            <person name="Heesch S."/>
            <person name="Jabbari K."/>
            <person name="Jubin C."/>
            <person name="Kawai H."/>
            <person name="Kimura K."/>
            <person name="Kloareg B."/>
            <person name="Kupper F.C."/>
            <person name="Lang D."/>
            <person name="Le Bail A."/>
            <person name="Leblanc C."/>
            <person name="Lerouge P."/>
            <person name="Lohr M."/>
            <person name="Lopez P.J."/>
            <person name="Martens C."/>
            <person name="Maumus F."/>
            <person name="Michel G."/>
            <person name="Miranda-Saavedra D."/>
            <person name="Morales J."/>
            <person name="Moreau H."/>
            <person name="Motomura T."/>
            <person name="Nagasato C."/>
            <person name="Napoli C.A."/>
            <person name="Nelson D.R."/>
            <person name="Nyvall-Collen P."/>
            <person name="Peters A.F."/>
            <person name="Pommier C."/>
            <person name="Potin P."/>
            <person name="Poulain J."/>
            <person name="Quesneville H."/>
            <person name="Read B."/>
            <person name="Rensing S.A."/>
            <person name="Ritter A."/>
            <person name="Rousvoal S."/>
            <person name="Samanta M."/>
            <person name="Samson G."/>
            <person name="Schroeder D.C."/>
            <person name="Segurens B."/>
            <person name="Strittmatter M."/>
            <person name="Tonon T."/>
            <person name="Tregear J.W."/>
            <person name="Valentin K."/>
            <person name="von Dassow P."/>
            <person name="Yamagishi T."/>
            <person name="Van de Peer Y."/>
            <person name="Wincker P."/>
        </authorList>
    </citation>
    <scope>NUCLEOTIDE SEQUENCE [LARGE SCALE GENOMIC DNA]</scope>
    <source>
        <strain evidence="7">Ec32 / CCAP1310/4</strain>
    </source>
</reference>
<evidence type="ECO:0000256" key="5">
    <source>
        <dbReference type="SAM" id="SignalP"/>
    </source>
</evidence>
<dbReference type="eggNOG" id="ENOG502QU7F">
    <property type="taxonomic scope" value="Eukaryota"/>
</dbReference>
<feature type="region of interest" description="Disordered" evidence="4">
    <location>
        <begin position="129"/>
        <end position="152"/>
    </location>
</feature>
<comment type="subcellular location">
    <subcellularLocation>
        <location evidence="1">Membrane</location>
    </subcellularLocation>
</comment>
<dbReference type="PANTHER" id="PTHR47567:SF1">
    <property type="entry name" value="NAD-DEPENDENT EPIMERASE_DEHYDRATASE DOMAIN-CONTAINING PROTEIN"/>
    <property type="match status" value="1"/>
</dbReference>
<organism evidence="6 7">
    <name type="scientific">Ectocarpus siliculosus</name>
    <name type="common">Brown alga</name>
    <name type="synonym">Conferva siliculosa</name>
    <dbReference type="NCBI Taxonomy" id="2880"/>
    <lineage>
        <taxon>Eukaryota</taxon>
        <taxon>Sar</taxon>
        <taxon>Stramenopiles</taxon>
        <taxon>Ochrophyta</taxon>
        <taxon>PX clade</taxon>
        <taxon>Phaeophyceae</taxon>
        <taxon>Ectocarpales</taxon>
        <taxon>Ectocarpaceae</taxon>
        <taxon>Ectocarpus</taxon>
    </lineage>
</organism>
<dbReference type="SUPFAM" id="SSF103506">
    <property type="entry name" value="Mitochondrial carrier"/>
    <property type="match status" value="1"/>
</dbReference>
<evidence type="ECO:0000313" key="7">
    <source>
        <dbReference type="Proteomes" id="UP000002630"/>
    </source>
</evidence>
<feature type="chain" id="PRO_5003117166" description="Mitochondrial carrier protein" evidence="5">
    <location>
        <begin position="26"/>
        <end position="475"/>
    </location>
</feature>
<feature type="signal peptide" evidence="5">
    <location>
        <begin position="1"/>
        <end position="25"/>
    </location>
</feature>
<proteinExistence type="predicted"/>
<dbReference type="Proteomes" id="UP000002630">
    <property type="component" value="Linkage Group LG28"/>
</dbReference>
<evidence type="ECO:0000256" key="1">
    <source>
        <dbReference type="ARBA" id="ARBA00004370"/>
    </source>
</evidence>
<sequence length="475" mass="50479">MGALQRLWRRRAGVLALTWLCLVRGHVPSTPLDSGTGVAPPRPVFTAAAGAKANLLSCNGGGKSSGRRVEFSSLPAAAGLLSRGGGSSLDPTSITEPSGKNGSTACLDYASHGRLVATGLSGGELFHRKREQQQQQQPPLAAAKSNEDAASPWPEARRVLKRCLARAASGGIPGAVAGLLQVVTLMWLRTIVNYQCRYGTSIVAAASELYRQGGVLRFYRGVVFALVSNPMSRFGMAAANEAAMALSDALPMQVSVTLTTWIASLFAGVWRVVLTPLDTCKTVLQVEGPKGFASLMKKVWGGHLGCLYQGATAAAAATAVGYFPWFLTFNYLNGRLRRPSALAGMLLRNAGIGLASSVSSDVCSNSIRVLKTTKQAAAAYDSKVTYRGAAALVIENDGLLGLFGRGLSTRILANGLQSMLFTVVWRYLHDKYVVPRREAAELRDVRNSHSRKGRSSSSRTSRRSTSAPARTARHS</sequence>
<dbReference type="EMBL" id="FN649753">
    <property type="protein sequence ID" value="CBN79360.1"/>
    <property type="molecule type" value="Genomic_DNA"/>
</dbReference>
<evidence type="ECO:0000256" key="4">
    <source>
        <dbReference type="SAM" id="MobiDB-lite"/>
    </source>
</evidence>
<evidence type="ECO:0000256" key="3">
    <source>
        <dbReference type="ARBA" id="ARBA00023136"/>
    </source>
</evidence>
<keyword evidence="3" id="KW-0472">Membrane</keyword>
<keyword evidence="7" id="KW-1185">Reference proteome</keyword>